<name>A0ABR3V920_HUMIN</name>
<proteinExistence type="predicted"/>
<keyword evidence="4" id="KW-1185">Reference proteome</keyword>
<protein>
    <recommendedName>
        <fullName evidence="2">DUF2293 domain-containing protein</fullName>
    </recommendedName>
</protein>
<feature type="region of interest" description="Disordered" evidence="1">
    <location>
        <begin position="400"/>
        <end position="470"/>
    </location>
</feature>
<dbReference type="PANTHER" id="PTHR38113">
    <property type="match status" value="1"/>
</dbReference>
<dbReference type="Pfam" id="PF10056">
    <property type="entry name" value="DUF2293"/>
    <property type="match status" value="1"/>
</dbReference>
<feature type="compositionally biased region" description="Basic and acidic residues" evidence="1">
    <location>
        <begin position="325"/>
        <end position="336"/>
    </location>
</feature>
<feature type="compositionally biased region" description="Acidic residues" evidence="1">
    <location>
        <begin position="291"/>
        <end position="316"/>
    </location>
</feature>
<gene>
    <name evidence="3" type="ORF">VTJ49DRAFT_2795</name>
</gene>
<evidence type="ECO:0000313" key="3">
    <source>
        <dbReference type="EMBL" id="KAL1838334.1"/>
    </source>
</evidence>
<evidence type="ECO:0000256" key="1">
    <source>
        <dbReference type="SAM" id="MobiDB-lite"/>
    </source>
</evidence>
<dbReference type="InterPro" id="IPR018744">
    <property type="entry name" value="DUF2293"/>
</dbReference>
<evidence type="ECO:0000259" key="2">
    <source>
        <dbReference type="Pfam" id="PF10056"/>
    </source>
</evidence>
<feature type="compositionally biased region" description="Basic residues" evidence="1">
    <location>
        <begin position="18"/>
        <end position="28"/>
    </location>
</feature>
<feature type="domain" description="DUF2293" evidence="2">
    <location>
        <begin position="177"/>
        <end position="272"/>
    </location>
</feature>
<feature type="region of interest" description="Disordered" evidence="1">
    <location>
        <begin position="887"/>
        <end position="924"/>
    </location>
</feature>
<dbReference type="EMBL" id="JAZGSY010000221">
    <property type="protein sequence ID" value="KAL1838334.1"/>
    <property type="molecule type" value="Genomic_DNA"/>
</dbReference>
<evidence type="ECO:0000313" key="4">
    <source>
        <dbReference type="Proteomes" id="UP001583172"/>
    </source>
</evidence>
<comment type="caution">
    <text evidence="3">The sequence shown here is derived from an EMBL/GenBank/DDBJ whole genome shotgun (WGS) entry which is preliminary data.</text>
</comment>
<feature type="region of interest" description="Disordered" evidence="1">
    <location>
        <begin position="291"/>
        <end position="388"/>
    </location>
</feature>
<feature type="region of interest" description="Disordered" evidence="1">
    <location>
        <begin position="1"/>
        <end position="48"/>
    </location>
</feature>
<reference evidence="3 4" key="1">
    <citation type="journal article" date="2024" name="Commun. Biol.">
        <title>Comparative genomic analysis of thermophilic fungi reveals convergent evolutionary adaptations and gene losses.</title>
        <authorList>
            <person name="Steindorff A.S."/>
            <person name="Aguilar-Pontes M.V."/>
            <person name="Robinson A.J."/>
            <person name="Andreopoulos B."/>
            <person name="LaButti K."/>
            <person name="Kuo A."/>
            <person name="Mondo S."/>
            <person name="Riley R."/>
            <person name="Otillar R."/>
            <person name="Haridas S."/>
            <person name="Lipzen A."/>
            <person name="Grimwood J."/>
            <person name="Schmutz J."/>
            <person name="Clum A."/>
            <person name="Reid I.D."/>
            <person name="Moisan M.C."/>
            <person name="Butler G."/>
            <person name="Nguyen T.T.M."/>
            <person name="Dewar K."/>
            <person name="Conant G."/>
            <person name="Drula E."/>
            <person name="Henrissat B."/>
            <person name="Hansel C."/>
            <person name="Singer S."/>
            <person name="Hutchinson M.I."/>
            <person name="de Vries R.P."/>
            <person name="Natvig D.O."/>
            <person name="Powell A.J."/>
            <person name="Tsang A."/>
            <person name="Grigoriev I.V."/>
        </authorList>
    </citation>
    <scope>NUCLEOTIDE SEQUENCE [LARGE SCALE GENOMIC DNA]</scope>
    <source>
        <strain evidence="3 4">CBS 620.91</strain>
    </source>
</reference>
<feature type="region of interest" description="Disordered" evidence="1">
    <location>
        <begin position="594"/>
        <end position="657"/>
    </location>
</feature>
<organism evidence="3 4">
    <name type="scientific">Humicola insolens</name>
    <name type="common">Soft-rot fungus</name>
    <dbReference type="NCBI Taxonomy" id="85995"/>
    <lineage>
        <taxon>Eukaryota</taxon>
        <taxon>Fungi</taxon>
        <taxon>Dikarya</taxon>
        <taxon>Ascomycota</taxon>
        <taxon>Pezizomycotina</taxon>
        <taxon>Sordariomycetes</taxon>
        <taxon>Sordariomycetidae</taxon>
        <taxon>Sordariales</taxon>
        <taxon>Chaetomiaceae</taxon>
        <taxon>Mycothermus</taxon>
    </lineage>
</organism>
<accession>A0ABR3V920</accession>
<dbReference type="PANTHER" id="PTHR38113:SF1">
    <property type="entry name" value="DUF2293 DOMAIN-CONTAINING PROTEIN"/>
    <property type="match status" value="1"/>
</dbReference>
<sequence>MGKGKKPAPGPASGSHAKERHKRDRRGGRYLDPSAPVPPDLVVRRERPQISSKHKSWFEFIENKDKKKKLEIEFTTNVEPPPGFEFVPIGNPALTKACKELSREKDAMIFIVTDGIGESEHFSRHVDRVGHHIRQSIVEEARSTLSEDELKGLSSNPLVPEPIPESQDEINRQADAAIRDLFPRIPNTDRQAIIEHAFNKSASEEDVKNGKDSRVGLASHLPLSKRVQLAVLAHIRHNHTRYDDLLQEKKAPYAMVRKAVMPVCLDILLKWRGDEETGRDQLDEILCEVIEISDSESEESDESDEDDGSDDDEESSESSSVEEIPADRAAVDERPAARVTIAPLGALPASRPANNVGVEERSRASHAPQKVTKSSTQDKRAAKWSRRGFNRYQAVLDEALERRRQQQAQEAFQPDGAVRSVDDPQSWSSADRSRPDPSWTGRGSAEPSYHAHRSYGTPLPVGVEPSGYGSRVGEWQQPLVAREPYRASPMATIRETPPPRTRPLLAAPAEVERVSYQGQDLKDYLVPSIEHASPESSPFSRFQAPSRRPEPIVLHHSERLAEVTQARAHISMETRPAAQPSHAAFAGEGFIRLPPRPEAGRAAPEHRAEPFILLNPQPAKREEARSAVPPSSGASMRQPSAWADGAPARPHESRAPSAWVDQDGRILRSEARPIVIGGVYSPARTHEPRASSAWVDSDGRALRLEGNPIVIDDAYSPPPPRRAEHERVPMGGRVAAPDNWTDPRQTGLGLAGHQRQVLSSGTDHRADTLRDGVEIIPVSNKFPRQHDGRPSPVTTGYDSRPMAALQQPYIRPLQSIARSLPEPEPLRVEHVPNSVGGARMADTSVPLSAAHGPARYPIKQERVVAVEYVHVHESVDPRRYAEHRSVYGATTAAHSPPSIYTAPAAHSGPLPQQSQIIRPVPRRD</sequence>
<dbReference type="Proteomes" id="UP001583172">
    <property type="component" value="Unassembled WGS sequence"/>
</dbReference>